<evidence type="ECO:0000256" key="1">
    <source>
        <dbReference type="ARBA" id="ARBA00004184"/>
    </source>
</evidence>
<evidence type="ECO:0000313" key="9">
    <source>
        <dbReference type="Proteomes" id="UP000886998"/>
    </source>
</evidence>
<dbReference type="GO" id="GO:0038023">
    <property type="term" value="F:signaling receptor activity"/>
    <property type="evidence" value="ECO:0007669"/>
    <property type="project" value="TreeGrafter"/>
</dbReference>
<evidence type="ECO:0000313" key="8">
    <source>
        <dbReference type="EMBL" id="GFY72698.1"/>
    </source>
</evidence>
<comment type="caution">
    <text evidence="8">The sequence shown here is derived from an EMBL/GenBank/DDBJ whole genome shotgun (WGS) entry which is preliminary data.</text>
</comment>
<dbReference type="GO" id="GO:0005886">
    <property type="term" value="C:plasma membrane"/>
    <property type="evidence" value="ECO:0007669"/>
    <property type="project" value="TreeGrafter"/>
</dbReference>
<dbReference type="PANTHER" id="PTHR46806:SF5">
    <property type="entry name" value="F5_8 TYPE C DOMAIN-CONTAINING PROTEIN"/>
    <property type="match status" value="1"/>
</dbReference>
<comment type="subcellular location">
    <subcellularLocation>
        <location evidence="1">Endomembrane system</location>
        <topology evidence="1">Peripheral membrane protein</topology>
    </subcellularLocation>
    <subcellularLocation>
        <location evidence="2">Secreted</location>
    </subcellularLocation>
</comment>
<gene>
    <name evidence="8" type="primary">X975_15847</name>
    <name evidence="8" type="ORF">TNIN_262171</name>
</gene>
<dbReference type="OrthoDB" id="2142683at2759"/>
<dbReference type="InterPro" id="IPR008979">
    <property type="entry name" value="Galactose-bd-like_sf"/>
</dbReference>
<dbReference type="SMART" id="SM00231">
    <property type="entry name" value="FA58C"/>
    <property type="match status" value="1"/>
</dbReference>
<organism evidence="8 9">
    <name type="scientific">Trichonephila inaurata madagascariensis</name>
    <dbReference type="NCBI Taxonomy" id="2747483"/>
    <lineage>
        <taxon>Eukaryota</taxon>
        <taxon>Metazoa</taxon>
        <taxon>Ecdysozoa</taxon>
        <taxon>Arthropoda</taxon>
        <taxon>Chelicerata</taxon>
        <taxon>Arachnida</taxon>
        <taxon>Araneae</taxon>
        <taxon>Araneomorphae</taxon>
        <taxon>Entelegynae</taxon>
        <taxon>Araneoidea</taxon>
        <taxon>Nephilidae</taxon>
        <taxon>Trichonephila</taxon>
        <taxon>Trichonephila inaurata</taxon>
    </lineage>
</organism>
<dbReference type="InterPro" id="IPR016187">
    <property type="entry name" value="CTDL_fold"/>
</dbReference>
<evidence type="ECO:0000256" key="5">
    <source>
        <dbReference type="ARBA" id="ARBA00023136"/>
    </source>
</evidence>
<sequence>MPFLSPGTCNTPLGLESGEISSDNITSTAPQDDAWFGGRLRNEEGAWCFQNDSIASQNAVLVIDLGDRRFWSGIASQGPPLKLHSTYNHIVVFSAEYSMDQKEWTELNDQGLIFDTYSSNKSEVINYFESSTIVLTRYVKINVTMQNSASATICMRFELYGCDIDPPCPPDWTGGNEYHCFLYMGYVSLFEEAKGNCLEMDVDEKLGELSFLVDEEEQKFLSKRILPADVSRLWLVGNRCLRDEDCCKILVRQEDGRLVEAECGEEQLTSAICLKDHKGEGSRIRISSVSASSEGTSVSVTWLYEGIGWKTDELQAKLWIESSGQENLKTLTYSTLNDQVFSIRDLEPGTMYSVLLRPAPNIRSEEMTYQFIISALLMPIQMSAYVIWSGSLKLLWDAAKTYSETGDVRESSKYSISHQMETPDAETKEFIVESGQEFQLTPLTIQMKYTFRLGCFFANKFYPCGMVSVRTGTAPKFLNSFFLINST</sequence>
<dbReference type="SUPFAM" id="SSF49785">
    <property type="entry name" value="Galactose-binding domain-like"/>
    <property type="match status" value="1"/>
</dbReference>
<dbReference type="AlphaFoldDB" id="A0A8X6YHZ7"/>
<accession>A0A8X6YHZ7</accession>
<dbReference type="PROSITE" id="PS50022">
    <property type="entry name" value="FA58C_3"/>
    <property type="match status" value="1"/>
</dbReference>
<dbReference type="SUPFAM" id="SSF56436">
    <property type="entry name" value="C-type lectin-like"/>
    <property type="match status" value="1"/>
</dbReference>
<dbReference type="Gene3D" id="2.60.120.260">
    <property type="entry name" value="Galactose-binding domain-like"/>
    <property type="match status" value="1"/>
</dbReference>
<proteinExistence type="predicted"/>
<dbReference type="SUPFAM" id="SSF49265">
    <property type="entry name" value="Fibronectin type III"/>
    <property type="match status" value="1"/>
</dbReference>
<dbReference type="Proteomes" id="UP000886998">
    <property type="component" value="Unassembled WGS sequence"/>
</dbReference>
<keyword evidence="3" id="KW-0964">Secreted</keyword>
<keyword evidence="6" id="KW-1015">Disulfide bond</keyword>
<keyword evidence="4" id="KW-0130">Cell adhesion</keyword>
<dbReference type="GO" id="GO:0012505">
    <property type="term" value="C:endomembrane system"/>
    <property type="evidence" value="ECO:0007669"/>
    <property type="project" value="UniProtKB-SubCell"/>
</dbReference>
<dbReference type="Pfam" id="PF00754">
    <property type="entry name" value="F5_F8_type_C"/>
    <property type="match status" value="1"/>
</dbReference>
<evidence type="ECO:0000256" key="2">
    <source>
        <dbReference type="ARBA" id="ARBA00004613"/>
    </source>
</evidence>
<evidence type="ECO:0000256" key="3">
    <source>
        <dbReference type="ARBA" id="ARBA00022525"/>
    </source>
</evidence>
<keyword evidence="5" id="KW-0472">Membrane</keyword>
<dbReference type="PANTHER" id="PTHR46806">
    <property type="entry name" value="F5/8 TYPE C DOMAIN-CONTAINING PROTEIN"/>
    <property type="match status" value="1"/>
</dbReference>
<reference evidence="8" key="1">
    <citation type="submission" date="2020-08" db="EMBL/GenBank/DDBJ databases">
        <title>Multicomponent nature underlies the extraordinary mechanical properties of spider dragline silk.</title>
        <authorList>
            <person name="Kono N."/>
            <person name="Nakamura H."/>
            <person name="Mori M."/>
            <person name="Yoshida Y."/>
            <person name="Ohtoshi R."/>
            <person name="Malay A.D."/>
            <person name="Moran D.A.P."/>
            <person name="Tomita M."/>
            <person name="Numata K."/>
            <person name="Arakawa K."/>
        </authorList>
    </citation>
    <scope>NUCLEOTIDE SEQUENCE</scope>
</reference>
<evidence type="ECO:0000259" key="7">
    <source>
        <dbReference type="PROSITE" id="PS50022"/>
    </source>
</evidence>
<dbReference type="InterPro" id="IPR000421">
    <property type="entry name" value="FA58C"/>
</dbReference>
<dbReference type="GO" id="GO:0005576">
    <property type="term" value="C:extracellular region"/>
    <property type="evidence" value="ECO:0007669"/>
    <property type="project" value="UniProtKB-SubCell"/>
</dbReference>
<keyword evidence="9" id="KW-1185">Reference proteome</keyword>
<name>A0A8X6YHZ7_9ARAC</name>
<evidence type="ECO:0000256" key="6">
    <source>
        <dbReference type="ARBA" id="ARBA00023157"/>
    </source>
</evidence>
<dbReference type="InterPro" id="IPR036116">
    <property type="entry name" value="FN3_sf"/>
</dbReference>
<protein>
    <submittedName>
        <fullName evidence="8">Neuropilin-2</fullName>
    </submittedName>
</protein>
<evidence type="ECO:0000256" key="4">
    <source>
        <dbReference type="ARBA" id="ARBA00022889"/>
    </source>
</evidence>
<dbReference type="GO" id="GO:0007155">
    <property type="term" value="P:cell adhesion"/>
    <property type="evidence" value="ECO:0007669"/>
    <property type="project" value="UniProtKB-KW"/>
</dbReference>
<dbReference type="EMBL" id="BMAV01019611">
    <property type="protein sequence ID" value="GFY72698.1"/>
    <property type="molecule type" value="Genomic_DNA"/>
</dbReference>
<feature type="domain" description="F5/8 type C" evidence="7">
    <location>
        <begin position="9"/>
        <end position="162"/>
    </location>
</feature>
<dbReference type="InterPro" id="IPR050633">
    <property type="entry name" value="Neuropilin_MCO_CoagFactor"/>
</dbReference>